<evidence type="ECO:0000256" key="2">
    <source>
        <dbReference type="SAM" id="Phobius"/>
    </source>
</evidence>
<feature type="transmembrane region" description="Helical" evidence="2">
    <location>
        <begin position="265"/>
        <end position="286"/>
    </location>
</feature>
<keyword evidence="2" id="KW-1133">Transmembrane helix</keyword>
<organism evidence="3 4">
    <name type="scientific">Deinococcus detaillensis</name>
    <dbReference type="NCBI Taxonomy" id="2592048"/>
    <lineage>
        <taxon>Bacteria</taxon>
        <taxon>Thermotogati</taxon>
        <taxon>Deinococcota</taxon>
        <taxon>Deinococci</taxon>
        <taxon>Deinococcales</taxon>
        <taxon>Deinococcaceae</taxon>
        <taxon>Deinococcus</taxon>
    </lineage>
</organism>
<feature type="transmembrane region" description="Helical" evidence="2">
    <location>
        <begin position="146"/>
        <end position="167"/>
    </location>
</feature>
<dbReference type="Proteomes" id="UP000316092">
    <property type="component" value="Unassembled WGS sequence"/>
</dbReference>
<feature type="transmembrane region" description="Helical" evidence="2">
    <location>
        <begin position="90"/>
        <end position="111"/>
    </location>
</feature>
<dbReference type="PANTHER" id="PTHR36840:SF1">
    <property type="entry name" value="BLL5714 PROTEIN"/>
    <property type="match status" value="1"/>
</dbReference>
<comment type="caution">
    <text evidence="3">The sequence shown here is derived from an EMBL/GenBank/DDBJ whole genome shotgun (WGS) entry which is preliminary data.</text>
</comment>
<dbReference type="Pfam" id="PF06772">
    <property type="entry name" value="LtrA"/>
    <property type="match status" value="1"/>
</dbReference>
<protein>
    <submittedName>
        <fullName evidence="3">Low temperature requirement protein A</fullName>
    </submittedName>
</protein>
<dbReference type="AlphaFoldDB" id="A0A553V1W0"/>
<evidence type="ECO:0000313" key="3">
    <source>
        <dbReference type="EMBL" id="TSA86448.1"/>
    </source>
</evidence>
<keyword evidence="2" id="KW-0812">Transmembrane</keyword>
<gene>
    <name evidence="3" type="ORF">FNU79_07305</name>
</gene>
<dbReference type="OrthoDB" id="9798526at2"/>
<keyword evidence="2" id="KW-0472">Membrane</keyword>
<proteinExistence type="predicted"/>
<feature type="transmembrane region" description="Helical" evidence="2">
    <location>
        <begin position="306"/>
        <end position="332"/>
    </location>
</feature>
<feature type="transmembrane region" description="Helical" evidence="2">
    <location>
        <begin position="344"/>
        <end position="363"/>
    </location>
</feature>
<feature type="transmembrane region" description="Helical" evidence="2">
    <location>
        <begin position="123"/>
        <end position="140"/>
    </location>
</feature>
<accession>A0A553V1W0</accession>
<sequence length="454" mass="49082">MAGQRPRAERRPAHSQKSGPLEVSPAAADPPDADPSPNPSSNTADVAAENKLPNQEQRATWLELFFDLIFVTAFDQLAKRFSDDDTLRGFSTFALMFVAVWWAWVGNTLFAGRYGNQERPYRWGTALQLLSMGGLALGVLGDLQDVGAFFSVVFAVNRFILVGMYAFQARSSDSPELAYTQMRTFGLSAAVWLASAWLPPGWQQVAWGSAVGIDALAPLVSRRVQGQNLPHPEHLPERVGLLTIISLGAVITEIVAGAGNKPLSFVDQLPAALSLLLSLALFKLYFDEARDLPVLLAHRDGRVGTLLVWLYSHLPLTLALTALGVGIGHGIAHGGKEANQVERITVGLSLTAIFVNLATLRFVTQHALGKLRMDLSVWALIFGSAAMLGLMFAPLRTLPYQAATLAVCGAALIAVWRDPARRFLSRTEEAVAEEIHQAGDGDGSDDEQPPTPQT</sequence>
<name>A0A553V1W0_9DEIO</name>
<dbReference type="PANTHER" id="PTHR36840">
    <property type="entry name" value="BLL5714 PROTEIN"/>
    <property type="match status" value="1"/>
</dbReference>
<dbReference type="InterPro" id="IPR010640">
    <property type="entry name" value="Low_temperature_requirement_A"/>
</dbReference>
<feature type="region of interest" description="Disordered" evidence="1">
    <location>
        <begin position="435"/>
        <end position="454"/>
    </location>
</feature>
<feature type="region of interest" description="Disordered" evidence="1">
    <location>
        <begin position="1"/>
        <end position="45"/>
    </location>
</feature>
<dbReference type="EMBL" id="VKDB01000005">
    <property type="protein sequence ID" value="TSA86448.1"/>
    <property type="molecule type" value="Genomic_DNA"/>
</dbReference>
<feature type="compositionally biased region" description="Basic and acidic residues" evidence="1">
    <location>
        <begin position="1"/>
        <end position="12"/>
    </location>
</feature>
<feature type="transmembrane region" description="Helical" evidence="2">
    <location>
        <begin position="375"/>
        <end position="392"/>
    </location>
</feature>
<evidence type="ECO:0000313" key="4">
    <source>
        <dbReference type="Proteomes" id="UP000316092"/>
    </source>
</evidence>
<feature type="transmembrane region" description="Helical" evidence="2">
    <location>
        <begin position="398"/>
        <end position="416"/>
    </location>
</feature>
<evidence type="ECO:0000256" key="1">
    <source>
        <dbReference type="SAM" id="MobiDB-lite"/>
    </source>
</evidence>
<reference evidence="3 4" key="1">
    <citation type="submission" date="2019-07" db="EMBL/GenBank/DDBJ databases">
        <title>Deinococcus detaillus sp. nov., isolated from humus soil in Antarctica.</title>
        <authorList>
            <person name="Zhang K."/>
        </authorList>
    </citation>
    <scope>NUCLEOTIDE SEQUENCE [LARGE SCALE GENOMIC DNA]</scope>
    <source>
        <strain evidence="3 4">H1</strain>
    </source>
</reference>
<keyword evidence="4" id="KW-1185">Reference proteome</keyword>